<keyword evidence="2" id="KW-1133">Transmembrane helix</keyword>
<feature type="transmembrane region" description="Helical" evidence="2">
    <location>
        <begin position="200"/>
        <end position="221"/>
    </location>
</feature>
<organism evidence="3 4">
    <name type="scientific">Perkinsus olseni</name>
    <name type="common">Perkinsus atlanticus</name>
    <dbReference type="NCBI Taxonomy" id="32597"/>
    <lineage>
        <taxon>Eukaryota</taxon>
        <taxon>Sar</taxon>
        <taxon>Alveolata</taxon>
        <taxon>Perkinsozoa</taxon>
        <taxon>Perkinsea</taxon>
        <taxon>Perkinsida</taxon>
        <taxon>Perkinsidae</taxon>
        <taxon>Perkinsus</taxon>
    </lineage>
</organism>
<name>A0A7J6PGU1_PEROL</name>
<reference evidence="3 4" key="1">
    <citation type="submission" date="2020-04" db="EMBL/GenBank/DDBJ databases">
        <title>Perkinsus olseni comparative genomics.</title>
        <authorList>
            <person name="Bogema D.R."/>
        </authorList>
    </citation>
    <scope>NUCLEOTIDE SEQUENCE [LARGE SCALE GENOMIC DNA]</scope>
    <source>
        <strain evidence="3">00978-12</strain>
    </source>
</reference>
<sequence>MEATTEGHRSSEPGTEEVAVKTNGVGSGRKSGDVPDEGVTQEARRPTFEEELSEDEGSEDESSAVEALGVDVAVADDGAATEKARPAMRSGRTMRGPRRIAARHSTLQHMAVVLVDKYNTAYRIGLLLLLVSLCRDVGVLRRVQYTALLAFICGIQCYAQFIVPVPPTASELDTLAPETLTNPQNTRYEVTAVGVVETTILGSIGLLALIRAVVVVKTLFLSDDAKLNILRSQAAGSREVP</sequence>
<feature type="compositionally biased region" description="Acidic residues" evidence="1">
    <location>
        <begin position="49"/>
        <end position="63"/>
    </location>
</feature>
<protein>
    <submittedName>
        <fullName evidence="3">Uncharacterized protein</fullName>
    </submittedName>
</protein>
<gene>
    <name evidence="3" type="ORF">FOZ60_004889</name>
</gene>
<proteinExistence type="predicted"/>
<comment type="caution">
    <text evidence="3">The sequence shown here is derived from an EMBL/GenBank/DDBJ whole genome shotgun (WGS) entry which is preliminary data.</text>
</comment>
<evidence type="ECO:0000313" key="4">
    <source>
        <dbReference type="Proteomes" id="UP000541610"/>
    </source>
</evidence>
<dbReference type="EMBL" id="JABANP010000021">
    <property type="protein sequence ID" value="KAF4695398.1"/>
    <property type="molecule type" value="Genomic_DNA"/>
</dbReference>
<evidence type="ECO:0000313" key="3">
    <source>
        <dbReference type="EMBL" id="KAF4695398.1"/>
    </source>
</evidence>
<accession>A0A7J6PGU1</accession>
<evidence type="ECO:0000256" key="1">
    <source>
        <dbReference type="SAM" id="MobiDB-lite"/>
    </source>
</evidence>
<keyword evidence="2" id="KW-0472">Membrane</keyword>
<dbReference type="Proteomes" id="UP000541610">
    <property type="component" value="Unassembled WGS sequence"/>
</dbReference>
<dbReference type="OrthoDB" id="10556662at2759"/>
<feature type="compositionally biased region" description="Basic and acidic residues" evidence="1">
    <location>
        <begin position="1"/>
        <end position="11"/>
    </location>
</feature>
<feature type="region of interest" description="Disordered" evidence="1">
    <location>
        <begin position="1"/>
        <end position="64"/>
    </location>
</feature>
<keyword evidence="2" id="KW-0812">Transmembrane</keyword>
<dbReference type="AlphaFoldDB" id="A0A7J6PGU1"/>
<evidence type="ECO:0000256" key="2">
    <source>
        <dbReference type="SAM" id="Phobius"/>
    </source>
</evidence>